<feature type="region of interest" description="Disordered" evidence="5">
    <location>
        <begin position="125"/>
        <end position="162"/>
    </location>
</feature>
<proteinExistence type="predicted"/>
<dbReference type="VEuPathDB" id="FungiDB:SI65_02542"/>
<feature type="region of interest" description="Disordered" evidence="5">
    <location>
        <begin position="518"/>
        <end position="541"/>
    </location>
</feature>
<evidence type="ECO:0000313" key="7">
    <source>
        <dbReference type="EMBL" id="ODM21698.1"/>
    </source>
</evidence>
<evidence type="ECO:0000256" key="5">
    <source>
        <dbReference type="SAM" id="MobiDB-lite"/>
    </source>
</evidence>
<feature type="compositionally biased region" description="Basic residues" evidence="5">
    <location>
        <begin position="7"/>
        <end position="17"/>
    </location>
</feature>
<feature type="region of interest" description="Disordered" evidence="5">
    <location>
        <begin position="1"/>
        <end position="112"/>
    </location>
</feature>
<dbReference type="InterPro" id="IPR019459">
    <property type="entry name" value="GRAB"/>
</dbReference>
<feature type="compositionally biased region" description="Basic and acidic residues" evidence="5">
    <location>
        <begin position="18"/>
        <end position="35"/>
    </location>
</feature>
<dbReference type="GO" id="GO:0031267">
    <property type="term" value="F:small GTPase binding"/>
    <property type="evidence" value="ECO:0007669"/>
    <property type="project" value="TreeGrafter"/>
</dbReference>
<gene>
    <name evidence="7" type="ORF">SI65_02542</name>
</gene>
<evidence type="ECO:0000259" key="6">
    <source>
        <dbReference type="PROSITE" id="PS50913"/>
    </source>
</evidence>
<evidence type="ECO:0000256" key="3">
    <source>
        <dbReference type="ARBA" id="ARBA00023054"/>
    </source>
</evidence>
<dbReference type="Gene3D" id="1.10.287.1490">
    <property type="match status" value="1"/>
</dbReference>
<name>A0A1E3BLB0_ASPCR</name>
<keyword evidence="2" id="KW-0333">Golgi apparatus</keyword>
<dbReference type="InterPro" id="IPR000237">
    <property type="entry name" value="GRIP_dom"/>
</dbReference>
<feature type="compositionally biased region" description="Basic and acidic residues" evidence="5">
    <location>
        <begin position="125"/>
        <end position="160"/>
    </location>
</feature>
<keyword evidence="8" id="KW-1185">Reference proteome</keyword>
<feature type="region of interest" description="Disordered" evidence="5">
    <location>
        <begin position="467"/>
        <end position="494"/>
    </location>
</feature>
<evidence type="ECO:0000313" key="8">
    <source>
        <dbReference type="Proteomes" id="UP000094569"/>
    </source>
</evidence>
<dbReference type="OrthoDB" id="425925at2759"/>
<feature type="compositionally biased region" description="Acidic residues" evidence="5">
    <location>
        <begin position="36"/>
        <end position="46"/>
    </location>
</feature>
<dbReference type="GO" id="GO:0007030">
    <property type="term" value="P:Golgi organization"/>
    <property type="evidence" value="ECO:0007669"/>
    <property type="project" value="TreeGrafter"/>
</dbReference>
<dbReference type="STRING" id="573508.A0A1E3BLB0"/>
<comment type="caution">
    <text evidence="7">The sequence shown here is derived from an EMBL/GenBank/DDBJ whole genome shotgun (WGS) entry which is preliminary data.</text>
</comment>
<dbReference type="GO" id="GO:0006888">
    <property type="term" value="P:endoplasmic reticulum to Golgi vesicle-mediated transport"/>
    <property type="evidence" value="ECO:0007669"/>
    <property type="project" value="TreeGrafter"/>
</dbReference>
<organism evidence="7 8">
    <name type="scientific">Aspergillus cristatus</name>
    <name type="common">Chinese Fuzhuan brick tea-fermentation fungus</name>
    <name type="synonym">Eurotium cristatum</name>
    <dbReference type="NCBI Taxonomy" id="573508"/>
    <lineage>
        <taxon>Eukaryota</taxon>
        <taxon>Fungi</taxon>
        <taxon>Dikarya</taxon>
        <taxon>Ascomycota</taxon>
        <taxon>Pezizomycotina</taxon>
        <taxon>Eurotiomycetes</taxon>
        <taxon>Eurotiomycetidae</taxon>
        <taxon>Eurotiales</taxon>
        <taxon>Aspergillaceae</taxon>
        <taxon>Aspergillus</taxon>
        <taxon>Aspergillus subgen. Aspergillus</taxon>
    </lineage>
</organism>
<protein>
    <recommendedName>
        <fullName evidence="6">GRIP domain-containing protein</fullName>
    </recommendedName>
</protein>
<feature type="domain" description="GRIP" evidence="6">
    <location>
        <begin position="419"/>
        <end position="470"/>
    </location>
</feature>
<comment type="subcellular location">
    <subcellularLocation>
        <location evidence="1">Golgi apparatus</location>
    </subcellularLocation>
</comment>
<evidence type="ECO:0000256" key="2">
    <source>
        <dbReference type="ARBA" id="ARBA00023034"/>
    </source>
</evidence>
<feature type="coiled-coil region" evidence="4">
    <location>
        <begin position="285"/>
        <end position="376"/>
    </location>
</feature>
<dbReference type="PANTHER" id="PTHR18921">
    <property type="entry name" value="MYOSIN HEAVY CHAIN - RELATED"/>
    <property type="match status" value="1"/>
</dbReference>
<dbReference type="EMBL" id="JXNT01000002">
    <property type="protein sequence ID" value="ODM21698.1"/>
    <property type="molecule type" value="Genomic_DNA"/>
</dbReference>
<dbReference type="PROSITE" id="PS50913">
    <property type="entry name" value="GRIP"/>
    <property type="match status" value="1"/>
</dbReference>
<feature type="compositionally biased region" description="Polar residues" evidence="5">
    <location>
        <begin position="48"/>
        <end position="71"/>
    </location>
</feature>
<dbReference type="GO" id="GO:0005794">
    <property type="term" value="C:Golgi apparatus"/>
    <property type="evidence" value="ECO:0007669"/>
    <property type="project" value="UniProtKB-SubCell"/>
</dbReference>
<accession>A0A1E3BLB0</accession>
<evidence type="ECO:0000256" key="4">
    <source>
        <dbReference type="SAM" id="Coils"/>
    </source>
</evidence>
<feature type="compositionally biased region" description="Polar residues" evidence="5">
    <location>
        <begin position="84"/>
        <end position="96"/>
    </location>
</feature>
<sequence>MPEGAKSKKNKKNKAAAKAKEEVGNKNTENGHLEENTENQSDEEAPESNPQGTPAASINGKSVSNIATERTASNEDDDSDGESAATTKNDTQQQAKSDAEPPALDAQSKDRFDALVRDRDSLRAEVTDMRKSLEEIQSRHREDMEALRQRVDDAESKKGQAETQYQKLLERVNTIKAQLGERLKEDAEEIAQARSQIEDLEEQNSNLTTELDSKSSELAEIAKENEEKAKEIVTLRDRTNLSQQNWLKERDELLEQESYIQAEFEQAKEAMHNWEVLAMEERSIRESLGEKVIDLEEQLVNLKDAYEKAASERDNQSSTVDGLQRALQEIQTARKQELRELVESSDAQLEELRQSLRDADNKSSEAEKSLLIAQEELERVRPFEKEVKEKNLLIGKLRHEAVTLNDHLTKALRFLKKGKPEDNVDRHIVTNHLLHFLALDRSDPKKFQILQLIAALLGWTDEQREQAGLARPGTSNTSNKLRVPGTPVRTPSTPTLATEFMDNGTSHKESLAELWSNFLEQESQAGNESAAKSGNQGQSKS</sequence>
<evidence type="ECO:0000256" key="1">
    <source>
        <dbReference type="ARBA" id="ARBA00004555"/>
    </source>
</evidence>
<dbReference type="Proteomes" id="UP000094569">
    <property type="component" value="Unassembled WGS sequence"/>
</dbReference>
<dbReference type="AlphaFoldDB" id="A0A1E3BLB0"/>
<reference evidence="7 8" key="1">
    <citation type="journal article" date="2016" name="BMC Genomics">
        <title>Comparative genomic and transcriptomic analyses of the Fuzhuan brick tea-fermentation fungus Aspergillus cristatus.</title>
        <authorList>
            <person name="Ge Y."/>
            <person name="Wang Y."/>
            <person name="Liu Y."/>
            <person name="Tan Y."/>
            <person name="Ren X."/>
            <person name="Zhang X."/>
            <person name="Hyde K.D."/>
            <person name="Liu Y."/>
            <person name="Liu Z."/>
        </authorList>
    </citation>
    <scope>NUCLEOTIDE SEQUENCE [LARGE SCALE GENOMIC DNA]</scope>
    <source>
        <strain evidence="7 8">GZAAS20.1005</strain>
    </source>
</reference>
<dbReference type="Pfam" id="PF10375">
    <property type="entry name" value="GRAB"/>
    <property type="match status" value="1"/>
</dbReference>
<dbReference type="PANTHER" id="PTHR18921:SF2">
    <property type="entry name" value="THYROID RECEPTOR-INTERACTING PROTEIN 11"/>
    <property type="match status" value="1"/>
</dbReference>
<keyword evidence="3 4" id="KW-0175">Coiled coil</keyword>